<evidence type="ECO:0000256" key="2">
    <source>
        <dbReference type="SAM" id="SignalP"/>
    </source>
</evidence>
<keyword evidence="2" id="KW-0732">Signal</keyword>
<evidence type="ECO:0000313" key="4">
    <source>
        <dbReference type="Proteomes" id="UP000007350"/>
    </source>
</evidence>
<evidence type="ECO:0008006" key="5">
    <source>
        <dbReference type="Google" id="ProtNLM"/>
    </source>
</evidence>
<feature type="transmembrane region" description="Helical" evidence="1">
    <location>
        <begin position="238"/>
        <end position="260"/>
    </location>
</feature>
<feature type="transmembrane region" description="Helical" evidence="1">
    <location>
        <begin position="196"/>
        <end position="218"/>
    </location>
</feature>
<dbReference type="OrthoDB" id="272322at2759"/>
<feature type="transmembrane region" description="Helical" evidence="1">
    <location>
        <begin position="312"/>
        <end position="335"/>
    </location>
</feature>
<keyword evidence="1" id="KW-0812">Transmembrane</keyword>
<dbReference type="PANTHER" id="PTHR34730:SF1">
    <property type="entry name" value="PARAQUAT-INDUCIBLE PROTEIN A"/>
    <property type="match status" value="1"/>
</dbReference>
<dbReference type="Proteomes" id="UP000007350">
    <property type="component" value="Unassembled WGS sequence"/>
</dbReference>
<feature type="transmembrane region" description="Helical" evidence="1">
    <location>
        <begin position="267"/>
        <end position="288"/>
    </location>
</feature>
<reference evidence="3 4" key="1">
    <citation type="journal article" date="2012" name="BMC Genomics">
        <title>Comparative genomic analysis of human infective Trypanosoma cruzi lineages with the bat-restricted subspecies T. cruzi marinkellei.</title>
        <authorList>
            <person name="Franzen O."/>
            <person name="Talavera-Lopez C."/>
            <person name="Ochaya S."/>
            <person name="Butler C.E."/>
            <person name="Messenger L.A."/>
            <person name="Lewis M.D."/>
            <person name="Llewellyn M.S."/>
            <person name="Marinkelle C.J."/>
            <person name="Tyler K.M."/>
            <person name="Miles M.A."/>
            <person name="Andersson B."/>
        </authorList>
    </citation>
    <scope>NUCLEOTIDE SEQUENCE [LARGE SCALE GENOMIC DNA]</scope>
    <source>
        <strain evidence="3 4">B7</strain>
    </source>
</reference>
<organism evidence="3 4">
    <name type="scientific">Trypanosoma cruzi marinkellei</name>
    <dbReference type="NCBI Taxonomy" id="85056"/>
    <lineage>
        <taxon>Eukaryota</taxon>
        <taxon>Discoba</taxon>
        <taxon>Euglenozoa</taxon>
        <taxon>Kinetoplastea</taxon>
        <taxon>Metakinetoplastina</taxon>
        <taxon>Trypanosomatida</taxon>
        <taxon>Trypanosomatidae</taxon>
        <taxon>Trypanosoma</taxon>
        <taxon>Schizotrypanum</taxon>
    </lineage>
</organism>
<name>K2MF02_TRYCR</name>
<dbReference type="PANTHER" id="PTHR34730">
    <property type="entry name" value="UNNAMED PRODUCT"/>
    <property type="match status" value="1"/>
</dbReference>
<evidence type="ECO:0000256" key="1">
    <source>
        <dbReference type="SAM" id="Phobius"/>
    </source>
</evidence>
<dbReference type="EMBL" id="AHKC01009025">
    <property type="protein sequence ID" value="EKF33913.1"/>
    <property type="molecule type" value="Genomic_DNA"/>
</dbReference>
<proteinExistence type="predicted"/>
<feature type="transmembrane region" description="Helical" evidence="1">
    <location>
        <begin position="47"/>
        <end position="75"/>
    </location>
</feature>
<dbReference type="AlphaFoldDB" id="K2MF02"/>
<keyword evidence="4" id="KW-1185">Reference proteome</keyword>
<dbReference type="Pfam" id="PF04403">
    <property type="entry name" value="PqiA"/>
    <property type="match status" value="1"/>
</dbReference>
<evidence type="ECO:0000313" key="3">
    <source>
        <dbReference type="EMBL" id="EKF33913.1"/>
    </source>
</evidence>
<keyword evidence="1" id="KW-0472">Membrane</keyword>
<feature type="transmembrane region" description="Helical" evidence="1">
    <location>
        <begin position="87"/>
        <end position="106"/>
    </location>
</feature>
<accession>K2MF02</accession>
<sequence>MIVVNVFALIWSNCTTAAKIVAGDEVTLLSFSLMETTMNLYKAGLKPFAVLVFVFSGVYPYLKLLTIMICTLILQKPESRLLKVIDYFGKLSFLDSYAMVVMSSGLQMEGIADVKIIAGFYVFLAATILCVFTGNYATAFWRRNTSLRVRSISVVESMKEISDETLLLVPLRVKEKQILEMPNNSQSPFRFLSWRVLNFLFVAACILPPWIVPCLSYRVTGAATLIQPNDRNLTLYELSSASTVLLLTCIFTIGIAPLFYAAFYPRLALLASWGAADAFLLACVAGILQLERFVEFVIGTNMRSVYMAEAHLLWPMIPLLIASAWQWILAAEHVFGLSQSIKNYRTKPQQASAS</sequence>
<dbReference type="InterPro" id="IPR007498">
    <property type="entry name" value="PqiA-like"/>
</dbReference>
<protein>
    <recommendedName>
        <fullName evidence="5">Paraquat-inducible protein A</fullName>
    </recommendedName>
</protein>
<feature type="transmembrane region" description="Helical" evidence="1">
    <location>
        <begin position="118"/>
        <end position="141"/>
    </location>
</feature>
<gene>
    <name evidence="3" type="ORF">MOQ_002409</name>
</gene>
<keyword evidence="1" id="KW-1133">Transmembrane helix</keyword>
<feature type="signal peptide" evidence="2">
    <location>
        <begin position="1"/>
        <end position="17"/>
    </location>
</feature>
<comment type="caution">
    <text evidence="3">The sequence shown here is derived from an EMBL/GenBank/DDBJ whole genome shotgun (WGS) entry which is preliminary data.</text>
</comment>
<feature type="chain" id="PRO_5003863595" description="Paraquat-inducible protein A" evidence="2">
    <location>
        <begin position="18"/>
        <end position="354"/>
    </location>
</feature>